<dbReference type="InterPro" id="IPR018060">
    <property type="entry name" value="HTH_AraC"/>
</dbReference>
<dbReference type="PANTHER" id="PTHR46796">
    <property type="entry name" value="HTH-TYPE TRANSCRIPTIONAL ACTIVATOR RHAS-RELATED"/>
    <property type="match status" value="1"/>
</dbReference>
<dbReference type="InterPro" id="IPR046532">
    <property type="entry name" value="DUF6597"/>
</dbReference>
<evidence type="ECO:0000256" key="2">
    <source>
        <dbReference type="ARBA" id="ARBA00023125"/>
    </source>
</evidence>
<evidence type="ECO:0000313" key="7">
    <source>
        <dbReference type="Proteomes" id="UP001079430"/>
    </source>
</evidence>
<feature type="domain" description="HTH araC/xylS-type" evidence="5">
    <location>
        <begin position="191"/>
        <end position="274"/>
    </location>
</feature>
<dbReference type="SMART" id="SM00342">
    <property type="entry name" value="HTH_ARAC"/>
    <property type="match status" value="1"/>
</dbReference>
<dbReference type="RefSeq" id="WP_269283144.1">
    <property type="nucleotide sequence ID" value="NZ_JAPVOI010000004.1"/>
</dbReference>
<evidence type="ECO:0000259" key="5">
    <source>
        <dbReference type="PROSITE" id="PS01124"/>
    </source>
</evidence>
<dbReference type="Gene3D" id="1.10.10.60">
    <property type="entry name" value="Homeodomain-like"/>
    <property type="match status" value="1"/>
</dbReference>
<protein>
    <submittedName>
        <fullName evidence="6">Helix-turn-helix domain-containing protein</fullName>
    </submittedName>
</protein>
<accession>A0ABT4KLC0</accession>
<dbReference type="Proteomes" id="UP001079430">
    <property type="component" value="Unassembled WGS sequence"/>
</dbReference>
<keyword evidence="2" id="KW-0238">DNA-binding</keyword>
<dbReference type="PANTHER" id="PTHR46796:SF15">
    <property type="entry name" value="BLL1074 PROTEIN"/>
    <property type="match status" value="1"/>
</dbReference>
<organism evidence="6 7">
    <name type="scientific">Sinorhizobium psoraleae</name>
    <dbReference type="NCBI Taxonomy" id="520838"/>
    <lineage>
        <taxon>Bacteria</taxon>
        <taxon>Pseudomonadati</taxon>
        <taxon>Pseudomonadota</taxon>
        <taxon>Alphaproteobacteria</taxon>
        <taxon>Hyphomicrobiales</taxon>
        <taxon>Rhizobiaceae</taxon>
        <taxon>Sinorhizobium/Ensifer group</taxon>
        <taxon>Sinorhizobium</taxon>
    </lineage>
</organism>
<dbReference type="EMBL" id="JAPVOI010000004">
    <property type="protein sequence ID" value="MCZ4092595.1"/>
    <property type="molecule type" value="Genomic_DNA"/>
</dbReference>
<keyword evidence="3" id="KW-0804">Transcription</keyword>
<dbReference type="Pfam" id="PF20240">
    <property type="entry name" value="DUF6597"/>
    <property type="match status" value="1"/>
</dbReference>
<evidence type="ECO:0000313" key="6">
    <source>
        <dbReference type="EMBL" id="MCZ4092595.1"/>
    </source>
</evidence>
<evidence type="ECO:0000256" key="3">
    <source>
        <dbReference type="ARBA" id="ARBA00023163"/>
    </source>
</evidence>
<reference evidence="6" key="1">
    <citation type="submission" date="2022-10" db="EMBL/GenBank/DDBJ databases">
        <title>Whole genome sequencing of three plant growth promoting bacteria isolated from Vachellia tortilis subsp. raddiana in Morocco.</title>
        <authorList>
            <person name="Hnini M."/>
            <person name="Zouagui R."/>
            <person name="Zouagui H."/>
            <person name="Chemao Elfihri M.-W."/>
            <person name="Ibrahimi A."/>
            <person name="Sbabou L."/>
            <person name="Aurag J."/>
        </authorList>
    </citation>
    <scope>NUCLEOTIDE SEQUENCE</scope>
    <source>
        <strain evidence="6">LMR678</strain>
    </source>
</reference>
<proteinExistence type="predicted"/>
<evidence type="ECO:0000256" key="1">
    <source>
        <dbReference type="ARBA" id="ARBA00023015"/>
    </source>
</evidence>
<name>A0ABT4KLC0_9HYPH</name>
<gene>
    <name evidence="6" type="ORF">O3W52_21765</name>
</gene>
<evidence type="ECO:0000256" key="4">
    <source>
        <dbReference type="SAM" id="MobiDB-lite"/>
    </source>
</evidence>
<keyword evidence="7" id="KW-1185">Reference proteome</keyword>
<sequence>MNGITFRRPQQEPTARRSRYAPGLRLAQSSGVYLERPATAPLASHLKCLWIHQFAEGESPRITVVPDGCADIIWTSRGLAVVGPDRVTACPKITAGEIIFGARFRIGAAAPWLRVPLHEITGQTLPLDFFWGREAREIDARIREARGASERFVVLAAALRCRLSAVQSPPPDIAACIEHLNEVRGAAADPVRAIAWKTGISERTLRRRCHEYFGYGAKTLDRILRLQRFFTVCRHRSQGELAMLAMDAGYADQAHLTRETRQLTSLTPREIQRQLSQRNSRKQVEMGAVNV</sequence>
<feature type="region of interest" description="Disordered" evidence="4">
    <location>
        <begin position="272"/>
        <end position="291"/>
    </location>
</feature>
<dbReference type="InterPro" id="IPR050204">
    <property type="entry name" value="AraC_XylS_family_regulators"/>
</dbReference>
<comment type="caution">
    <text evidence="6">The sequence shown here is derived from an EMBL/GenBank/DDBJ whole genome shotgun (WGS) entry which is preliminary data.</text>
</comment>
<dbReference type="PROSITE" id="PS01124">
    <property type="entry name" value="HTH_ARAC_FAMILY_2"/>
    <property type="match status" value="1"/>
</dbReference>
<dbReference type="Pfam" id="PF12833">
    <property type="entry name" value="HTH_18"/>
    <property type="match status" value="1"/>
</dbReference>
<keyword evidence="1" id="KW-0805">Transcription regulation</keyword>